<comment type="caution">
    <text evidence="3">The sequence shown here is derived from an EMBL/GenBank/DDBJ whole genome shotgun (WGS) entry which is preliminary data.</text>
</comment>
<evidence type="ECO:0000313" key="3">
    <source>
        <dbReference type="EMBL" id="MBS4202117.1"/>
    </source>
</evidence>
<gene>
    <name evidence="3" type="ORF">KHA93_21135</name>
</gene>
<dbReference type="Pfam" id="PF00149">
    <property type="entry name" value="Metallophos"/>
    <property type="match status" value="1"/>
</dbReference>
<evidence type="ECO:0000313" key="4">
    <source>
        <dbReference type="Proteomes" id="UP000682713"/>
    </source>
</evidence>
<keyword evidence="4" id="KW-1185">Reference proteome</keyword>
<accession>A0A942TTT4</accession>
<feature type="domain" description="Calcineurin-like phosphoesterase" evidence="2">
    <location>
        <begin position="135"/>
        <end position="372"/>
    </location>
</feature>
<dbReference type="AlphaFoldDB" id="A0A942TTT4"/>
<name>A0A942TTT4_9BACI</name>
<evidence type="ECO:0000256" key="1">
    <source>
        <dbReference type="ARBA" id="ARBA00022729"/>
    </source>
</evidence>
<dbReference type="InterPro" id="IPR039331">
    <property type="entry name" value="PAPs-like"/>
</dbReference>
<dbReference type="Gene3D" id="2.60.40.380">
    <property type="entry name" value="Purple acid phosphatase-like, N-terminal"/>
    <property type="match status" value="1"/>
</dbReference>
<dbReference type="GO" id="GO:0046872">
    <property type="term" value="F:metal ion binding"/>
    <property type="evidence" value="ECO:0007669"/>
    <property type="project" value="InterPro"/>
</dbReference>
<dbReference type="SUPFAM" id="SSF56300">
    <property type="entry name" value="Metallo-dependent phosphatases"/>
    <property type="match status" value="1"/>
</dbReference>
<dbReference type="InterPro" id="IPR029052">
    <property type="entry name" value="Metallo-depent_PP-like"/>
</dbReference>
<dbReference type="PANTHER" id="PTHR22953">
    <property type="entry name" value="ACID PHOSPHATASE RELATED"/>
    <property type="match status" value="1"/>
</dbReference>
<evidence type="ECO:0000259" key="2">
    <source>
        <dbReference type="Pfam" id="PF00149"/>
    </source>
</evidence>
<organism evidence="3 4">
    <name type="scientific">Lederbergia citrisecunda</name>
    <dbReference type="NCBI Taxonomy" id="2833583"/>
    <lineage>
        <taxon>Bacteria</taxon>
        <taxon>Bacillati</taxon>
        <taxon>Bacillota</taxon>
        <taxon>Bacilli</taxon>
        <taxon>Bacillales</taxon>
        <taxon>Bacillaceae</taxon>
        <taxon>Lederbergia</taxon>
    </lineage>
</organism>
<proteinExistence type="predicted"/>
<sequence>MKVSVCPIPTSVTFLFGMTENGVVKARFNWVTTDMTIHNSVLNYAKKDGFNGAFTYTIIGDSTLIDQRDLYKTFTGQYKNEVQLTPIISHKAVSGVLEPDTEYVYSVGDGGVNVTDTVNPPSFRTPAADVNEFSFLWITDSQGSGIDVETVYRKYQQYTGRAVKTAFNNHPNLDFILSTGDNVDYGFDTKEWDAYYNALQPYLYNTPYYSATGNHEYEGNLRITGSWESIDPYMITAKGRINVPKNGPAYQGAGTKGLEPIVTGAIKQRLDGNTYYFEYGNAIFFVLDYSDNTSNIDETGDKGFSFFSDKAIKAQLDWMKSVLKMNDKKWRFVAMHQGPYMGRFAQPRYWETVTDAFDESGIDVVLSGHDHLYLRTKLMNNNQVTTIPGTGTTYITGGTAGYEFGTLYGQYNNVAETYTEKYTDWVVSSYHVIDVNESGISITSKGIKMLPIDGVTEQQEDNEDAFKEDENGYRDLDVSSKVVLTNTPRTKNLSSWEYPNSPVENV</sequence>
<dbReference type="InterPro" id="IPR004843">
    <property type="entry name" value="Calcineurin-like_PHP"/>
</dbReference>
<reference evidence="3 4" key="1">
    <citation type="submission" date="2021-05" db="EMBL/GenBank/DDBJ databases">
        <title>Novel Bacillus species.</title>
        <authorList>
            <person name="Liu G."/>
        </authorList>
    </citation>
    <scope>NUCLEOTIDE SEQUENCE [LARGE SCALE GENOMIC DNA]</scope>
    <source>
        <strain evidence="3 4">FJAT-49732</strain>
    </source>
</reference>
<dbReference type="InterPro" id="IPR008963">
    <property type="entry name" value="Purple_acid_Pase-like_N"/>
</dbReference>
<protein>
    <submittedName>
        <fullName evidence="3">Metallophosphoesterase family protein</fullName>
    </submittedName>
</protein>
<dbReference type="PANTHER" id="PTHR22953:SF153">
    <property type="entry name" value="PURPLE ACID PHOSPHATASE"/>
    <property type="match status" value="1"/>
</dbReference>
<dbReference type="SUPFAM" id="SSF49363">
    <property type="entry name" value="Purple acid phosphatase, N-terminal domain"/>
    <property type="match status" value="1"/>
</dbReference>
<dbReference type="Proteomes" id="UP000682713">
    <property type="component" value="Unassembled WGS sequence"/>
</dbReference>
<dbReference type="GO" id="GO:0003993">
    <property type="term" value="F:acid phosphatase activity"/>
    <property type="evidence" value="ECO:0007669"/>
    <property type="project" value="InterPro"/>
</dbReference>
<keyword evidence="1" id="KW-0732">Signal</keyword>
<dbReference type="Gene3D" id="3.60.21.10">
    <property type="match status" value="1"/>
</dbReference>
<dbReference type="EMBL" id="JAGYPJ010000001">
    <property type="protein sequence ID" value="MBS4202117.1"/>
    <property type="molecule type" value="Genomic_DNA"/>
</dbReference>
<dbReference type="RefSeq" id="WP_213112523.1">
    <property type="nucleotide sequence ID" value="NZ_JAGYPJ010000001.1"/>
</dbReference>